<protein>
    <submittedName>
        <fullName evidence="1">Lauroyl/myristoyl acyltransferase</fullName>
    </submittedName>
</protein>
<keyword evidence="1" id="KW-0012">Acyltransferase</keyword>
<accession>A0AAJ5C0R8</accession>
<reference evidence="1 2" key="1">
    <citation type="submission" date="2017-06" db="EMBL/GenBank/DDBJ databases">
        <authorList>
            <consortium name="Pathogen Informatics"/>
        </authorList>
    </citation>
    <scope>NUCLEOTIDE SEQUENCE [LARGE SCALE GENOMIC DNA]</scope>
    <source>
        <strain evidence="1 2">NCTC12149</strain>
    </source>
</reference>
<dbReference type="AlphaFoldDB" id="A0AAJ5C0R8"/>
<dbReference type="KEGG" id="smiz:4412673_02578"/>
<sequence>MKDIFTRMQEVHNDRYGGINLSYIEADASTSAYKILRSLRKGRSIIIYIDGNIGVGRNNKSNDHFCNISFLNGRLLVRQGAAWIANKVNVPILGIVTYRDDLQNIHMNFSNAIFPNLGSDMAAPRIVMQKLFSHLEFFVRKYYDQWECWIYLHNSIDLSSFSNVEHRKLEPETKQDLNYRFNHRDYGLFSIDTDYFLLSKDTYQAYKLPESSYMLLRSVTRQPFSGKKFERSFLEALYNKGVFIKEN</sequence>
<name>A0AAJ5C0R8_9SPHI</name>
<evidence type="ECO:0000313" key="2">
    <source>
        <dbReference type="Proteomes" id="UP000215355"/>
    </source>
</evidence>
<dbReference type="Proteomes" id="UP000215355">
    <property type="component" value="Chromosome 1"/>
</dbReference>
<evidence type="ECO:0000313" key="1">
    <source>
        <dbReference type="EMBL" id="SNV51958.1"/>
    </source>
</evidence>
<gene>
    <name evidence="1" type="ORF">SAMEA4412673_02578</name>
</gene>
<proteinExistence type="predicted"/>
<keyword evidence="1" id="KW-0808">Transferase</keyword>
<dbReference type="RefSeq" id="WP_093097463.1">
    <property type="nucleotide sequence ID" value="NZ_FNGK01000001.1"/>
</dbReference>
<dbReference type="GO" id="GO:0016746">
    <property type="term" value="F:acyltransferase activity"/>
    <property type="evidence" value="ECO:0007669"/>
    <property type="project" value="UniProtKB-KW"/>
</dbReference>
<dbReference type="EMBL" id="LT906468">
    <property type="protein sequence ID" value="SNV51958.1"/>
    <property type="molecule type" value="Genomic_DNA"/>
</dbReference>
<organism evidence="1 2">
    <name type="scientific">Sphingobacterium mizutaii</name>
    <dbReference type="NCBI Taxonomy" id="1010"/>
    <lineage>
        <taxon>Bacteria</taxon>
        <taxon>Pseudomonadati</taxon>
        <taxon>Bacteroidota</taxon>
        <taxon>Sphingobacteriia</taxon>
        <taxon>Sphingobacteriales</taxon>
        <taxon>Sphingobacteriaceae</taxon>
        <taxon>Sphingobacterium</taxon>
    </lineage>
</organism>